<keyword evidence="3" id="KW-0847">Vitamin C</keyword>
<keyword evidence="9" id="KW-1185">Reference proteome</keyword>
<dbReference type="AlphaFoldDB" id="A0A7J7CFX7"/>
<evidence type="ECO:0000256" key="1">
    <source>
        <dbReference type="ARBA" id="ARBA00008056"/>
    </source>
</evidence>
<feature type="region of interest" description="Disordered" evidence="6">
    <location>
        <begin position="292"/>
        <end position="319"/>
    </location>
</feature>
<protein>
    <submittedName>
        <fullName evidence="8">Flavonol synthase/flavanone 3-hydroxylase-like</fullName>
    </submittedName>
</protein>
<dbReference type="EMBL" id="JAAARO010000017">
    <property type="protein sequence ID" value="KAF5732865.1"/>
    <property type="molecule type" value="Genomic_DNA"/>
</dbReference>
<dbReference type="Proteomes" id="UP000593562">
    <property type="component" value="Unassembled WGS sequence"/>
</dbReference>
<reference evidence="8 9" key="1">
    <citation type="journal article" date="2020" name="Nat. Commun.">
        <title>Genome of Tripterygium wilfordii and identification of cytochrome P450 involved in triptolide biosynthesis.</title>
        <authorList>
            <person name="Tu L."/>
            <person name="Su P."/>
            <person name="Zhang Z."/>
            <person name="Gao L."/>
            <person name="Wang J."/>
            <person name="Hu T."/>
            <person name="Zhou J."/>
            <person name="Zhang Y."/>
            <person name="Zhao Y."/>
            <person name="Liu Y."/>
            <person name="Song Y."/>
            <person name="Tong Y."/>
            <person name="Lu Y."/>
            <person name="Yang J."/>
            <person name="Xu C."/>
            <person name="Jia M."/>
            <person name="Peters R.J."/>
            <person name="Huang L."/>
            <person name="Gao W."/>
        </authorList>
    </citation>
    <scope>NUCLEOTIDE SEQUENCE [LARGE SCALE GENOMIC DNA]</scope>
    <source>
        <strain evidence="9">cv. XIE 37</strain>
        <tissue evidence="8">Leaf</tissue>
    </source>
</reference>
<evidence type="ECO:0000313" key="9">
    <source>
        <dbReference type="Proteomes" id="UP000593562"/>
    </source>
</evidence>
<dbReference type="Pfam" id="PF14226">
    <property type="entry name" value="DIOX_N"/>
    <property type="match status" value="1"/>
</dbReference>
<dbReference type="Gene3D" id="2.60.120.330">
    <property type="entry name" value="B-lactam Antibiotic, Isopenicillin N Synthase, Chain"/>
    <property type="match status" value="1"/>
</dbReference>
<dbReference type="GO" id="GO:0046872">
    <property type="term" value="F:metal ion binding"/>
    <property type="evidence" value="ECO:0007669"/>
    <property type="project" value="UniProtKB-KW"/>
</dbReference>
<dbReference type="SUPFAM" id="SSF51197">
    <property type="entry name" value="Clavaminate synthase-like"/>
    <property type="match status" value="1"/>
</dbReference>
<sequence length="319" mass="35576">MEKQGECSSTSVKTLNESGLSYVPQRFVLPSLQRPDPSLNHSADLPTVDLSTLHQPFLRTVAINGIQKACKEFGFFQVINHGIPNSVMNDALEVAMDFFNLPIKEKMLLLSANVHEPVRYGSSLNQVRDKVQFWRDFIKHYSQPICKWIHLWPANPPSYKEKMGNYAKAGQVLYKQLVEVVIEGLGLEANYLQDEIEEGSQVVATNYHPACPQPELTLGMPPHSDYGSLTILLQSCQGLQILDCNKNWIPVPVAEGAPIFQLQDQLEVMSNGLYKSVVHRVTLSPEKNRLSIASSQPTFEQENGASTSARGQTTPSDLQ</sequence>
<evidence type="ECO:0000256" key="2">
    <source>
        <dbReference type="ARBA" id="ARBA00022723"/>
    </source>
</evidence>
<dbReference type="PANTHER" id="PTHR47991">
    <property type="entry name" value="OXOGLUTARATE/IRON-DEPENDENT DIOXYGENASE"/>
    <property type="match status" value="1"/>
</dbReference>
<comment type="caution">
    <text evidence="8">The sequence shown here is derived from an EMBL/GenBank/DDBJ whole genome shotgun (WGS) entry which is preliminary data.</text>
</comment>
<comment type="similarity">
    <text evidence="1 5">Belongs to the iron/ascorbate-dependent oxidoreductase family.</text>
</comment>
<name>A0A7J7CFX7_TRIWF</name>
<organism evidence="8 9">
    <name type="scientific">Tripterygium wilfordii</name>
    <name type="common">Thunder God vine</name>
    <dbReference type="NCBI Taxonomy" id="458696"/>
    <lineage>
        <taxon>Eukaryota</taxon>
        <taxon>Viridiplantae</taxon>
        <taxon>Streptophyta</taxon>
        <taxon>Embryophyta</taxon>
        <taxon>Tracheophyta</taxon>
        <taxon>Spermatophyta</taxon>
        <taxon>Magnoliopsida</taxon>
        <taxon>eudicotyledons</taxon>
        <taxon>Gunneridae</taxon>
        <taxon>Pentapetalae</taxon>
        <taxon>rosids</taxon>
        <taxon>fabids</taxon>
        <taxon>Celastrales</taxon>
        <taxon>Celastraceae</taxon>
        <taxon>Tripterygium</taxon>
    </lineage>
</organism>
<dbReference type="InterPro" id="IPR027443">
    <property type="entry name" value="IPNS-like_sf"/>
</dbReference>
<keyword evidence="2 5" id="KW-0479">Metal-binding</keyword>
<dbReference type="InterPro" id="IPR005123">
    <property type="entry name" value="Oxoglu/Fe-dep_dioxygenase_dom"/>
</dbReference>
<evidence type="ECO:0000256" key="5">
    <source>
        <dbReference type="RuleBase" id="RU003682"/>
    </source>
</evidence>
<feature type="domain" description="Fe2OG dioxygenase" evidence="7">
    <location>
        <begin position="198"/>
        <end position="302"/>
    </location>
</feature>
<gene>
    <name evidence="8" type="ORF">HS088_TW17G00398</name>
</gene>
<evidence type="ECO:0000259" key="7">
    <source>
        <dbReference type="PROSITE" id="PS51471"/>
    </source>
</evidence>
<dbReference type="InterPro" id="IPR050295">
    <property type="entry name" value="Plant_2OG-oxidoreductases"/>
</dbReference>
<accession>A0A7J7CFX7</accession>
<dbReference type="PROSITE" id="PS51471">
    <property type="entry name" value="FE2OG_OXY"/>
    <property type="match status" value="1"/>
</dbReference>
<evidence type="ECO:0000256" key="6">
    <source>
        <dbReference type="SAM" id="MobiDB-lite"/>
    </source>
</evidence>
<keyword evidence="5" id="KW-0560">Oxidoreductase</keyword>
<dbReference type="GO" id="GO:0031418">
    <property type="term" value="F:L-ascorbic acid binding"/>
    <property type="evidence" value="ECO:0007669"/>
    <property type="project" value="UniProtKB-KW"/>
</dbReference>
<keyword evidence="4 5" id="KW-0408">Iron</keyword>
<dbReference type="Pfam" id="PF03171">
    <property type="entry name" value="2OG-FeII_Oxy"/>
    <property type="match status" value="1"/>
</dbReference>
<proteinExistence type="inferred from homology"/>
<dbReference type="InterPro" id="IPR044861">
    <property type="entry name" value="IPNS-like_FE2OG_OXY"/>
</dbReference>
<evidence type="ECO:0000313" key="8">
    <source>
        <dbReference type="EMBL" id="KAF5732865.1"/>
    </source>
</evidence>
<dbReference type="InterPro" id="IPR026992">
    <property type="entry name" value="DIOX_N"/>
</dbReference>
<evidence type="ECO:0000256" key="4">
    <source>
        <dbReference type="ARBA" id="ARBA00023004"/>
    </source>
</evidence>
<dbReference type="InParanoid" id="A0A7J7CFX7"/>
<evidence type="ECO:0000256" key="3">
    <source>
        <dbReference type="ARBA" id="ARBA00022896"/>
    </source>
</evidence>
<dbReference type="GO" id="GO:0016491">
    <property type="term" value="F:oxidoreductase activity"/>
    <property type="evidence" value="ECO:0007669"/>
    <property type="project" value="UniProtKB-KW"/>
</dbReference>